<evidence type="ECO:0000256" key="1">
    <source>
        <dbReference type="ARBA" id="ARBA00004418"/>
    </source>
</evidence>
<keyword evidence="2" id="KW-0813">Transport</keyword>
<dbReference type="PROSITE" id="PS51318">
    <property type="entry name" value="TAT"/>
    <property type="match status" value="1"/>
</dbReference>
<dbReference type="PRINTS" id="PR00909">
    <property type="entry name" value="SPERMDNBNDNG"/>
</dbReference>
<keyword evidence="7" id="KW-1185">Reference proteome</keyword>
<proteinExistence type="predicted"/>
<organism evidence="6 7">
    <name type="scientific">Marinactinospora rubrisoli</name>
    <dbReference type="NCBI Taxonomy" id="2715399"/>
    <lineage>
        <taxon>Bacteria</taxon>
        <taxon>Bacillati</taxon>
        <taxon>Actinomycetota</taxon>
        <taxon>Actinomycetes</taxon>
        <taxon>Streptosporangiales</taxon>
        <taxon>Nocardiopsidaceae</taxon>
        <taxon>Marinactinospora</taxon>
    </lineage>
</organism>
<evidence type="ECO:0000256" key="2">
    <source>
        <dbReference type="ARBA" id="ARBA00022448"/>
    </source>
</evidence>
<dbReference type="InterPro" id="IPR001188">
    <property type="entry name" value="Sperm_putr-bd"/>
</dbReference>
<keyword evidence="3" id="KW-0732">Signal</keyword>
<name>A0ABW2K919_9ACTN</name>
<evidence type="ECO:0000313" key="6">
    <source>
        <dbReference type="EMBL" id="MFC7326508.1"/>
    </source>
</evidence>
<comment type="subcellular location">
    <subcellularLocation>
        <location evidence="1">Periplasm</location>
    </subcellularLocation>
</comment>
<dbReference type="Proteomes" id="UP001596540">
    <property type="component" value="Unassembled WGS sequence"/>
</dbReference>
<evidence type="ECO:0000313" key="7">
    <source>
        <dbReference type="Proteomes" id="UP001596540"/>
    </source>
</evidence>
<dbReference type="PANTHER" id="PTHR30222">
    <property type="entry name" value="SPERMIDINE/PUTRESCINE-BINDING PERIPLASMIC PROTEIN"/>
    <property type="match status" value="1"/>
</dbReference>
<dbReference type="InterPro" id="IPR006059">
    <property type="entry name" value="SBP"/>
</dbReference>
<keyword evidence="4" id="KW-0574">Periplasm</keyword>
<evidence type="ECO:0000256" key="3">
    <source>
        <dbReference type="ARBA" id="ARBA00022729"/>
    </source>
</evidence>
<dbReference type="Pfam" id="PF13416">
    <property type="entry name" value="SBP_bac_8"/>
    <property type="match status" value="1"/>
</dbReference>
<dbReference type="PANTHER" id="PTHR30222:SF17">
    <property type="entry name" value="SPERMIDINE_PUTRESCINE-BINDING PERIPLASMIC PROTEIN"/>
    <property type="match status" value="1"/>
</dbReference>
<feature type="region of interest" description="Disordered" evidence="5">
    <location>
        <begin position="1"/>
        <end position="21"/>
    </location>
</feature>
<comment type="caution">
    <text evidence="6">The sequence shown here is derived from an EMBL/GenBank/DDBJ whole genome shotgun (WGS) entry which is preliminary data.</text>
</comment>
<dbReference type="CDD" id="cd13590">
    <property type="entry name" value="PBP2_PotD_PotF_like"/>
    <property type="match status" value="1"/>
</dbReference>
<dbReference type="Gene3D" id="3.40.190.10">
    <property type="entry name" value="Periplasmic binding protein-like II"/>
    <property type="match status" value="2"/>
</dbReference>
<gene>
    <name evidence="6" type="ORF">ACFQRF_02030</name>
</gene>
<accession>A0ABW2K919</accession>
<dbReference type="InterPro" id="IPR006311">
    <property type="entry name" value="TAT_signal"/>
</dbReference>
<sequence length="421" mass="45658">MAVRPTAPAPGRAAPLPAGSARGLTRARIGRRGALALAGAAALSSAAALAGCGIPARERPAVDPDAFWADKRSNGRLTFANWPLYMDPDRTPLRRFSDRTGIEVDYREPIQDSPSYFGQIQPRLAAGDSVGCDLMVLTNDRELSTLLRLGYLAPLDHDLLPAFAAHGADAHRHAPYDPGNAYCLPYASGITGIAYDPERVGREITAIADLWDPAFRGRVGMMRDAPEIANFALLLNGVAPAESTPADWDAAAERLRAQRDAGIVRGYYEQDYLRPLTNGDVLLSMAWSGDVFQQNLEEGTRLRFVIPDEGATIWTDNMMIPITAENPLDALMLMDFLYEPDIAADLTEYIAYVSPVPEARELIQERAEQASGAEAARLAELAGSPLVFPSADDRARLHSYVVPPPGEDQAFSERFLAITQG</sequence>
<reference evidence="7" key="1">
    <citation type="journal article" date="2019" name="Int. J. Syst. Evol. Microbiol.">
        <title>The Global Catalogue of Microorganisms (GCM) 10K type strain sequencing project: providing services to taxonomists for standard genome sequencing and annotation.</title>
        <authorList>
            <consortium name="The Broad Institute Genomics Platform"/>
            <consortium name="The Broad Institute Genome Sequencing Center for Infectious Disease"/>
            <person name="Wu L."/>
            <person name="Ma J."/>
        </authorList>
    </citation>
    <scope>NUCLEOTIDE SEQUENCE [LARGE SCALE GENOMIC DNA]</scope>
    <source>
        <strain evidence="7">CGMCC 4.7382</strain>
    </source>
</reference>
<protein>
    <submittedName>
        <fullName evidence="6">Spermidine/putrescine ABC transporter substrate-binding protein</fullName>
    </submittedName>
</protein>
<dbReference type="RefSeq" id="WP_379868295.1">
    <property type="nucleotide sequence ID" value="NZ_JBHTBH010000001.1"/>
</dbReference>
<evidence type="ECO:0000256" key="5">
    <source>
        <dbReference type="SAM" id="MobiDB-lite"/>
    </source>
</evidence>
<dbReference type="EMBL" id="JBHTBH010000001">
    <property type="protein sequence ID" value="MFC7326508.1"/>
    <property type="molecule type" value="Genomic_DNA"/>
</dbReference>
<dbReference type="SUPFAM" id="SSF53850">
    <property type="entry name" value="Periplasmic binding protein-like II"/>
    <property type="match status" value="1"/>
</dbReference>
<evidence type="ECO:0000256" key="4">
    <source>
        <dbReference type="ARBA" id="ARBA00022764"/>
    </source>
</evidence>